<dbReference type="InterPro" id="IPR006037">
    <property type="entry name" value="RCK_C"/>
</dbReference>
<feature type="transmembrane region" description="Helical" evidence="9">
    <location>
        <begin position="185"/>
        <end position="206"/>
    </location>
</feature>
<evidence type="ECO:0000259" key="10">
    <source>
        <dbReference type="PROSITE" id="PS51202"/>
    </source>
</evidence>
<keyword evidence="2" id="KW-0813">Transport</keyword>
<proteinExistence type="predicted"/>
<feature type="transmembrane region" description="Helical" evidence="9">
    <location>
        <begin position="29"/>
        <end position="50"/>
    </location>
</feature>
<evidence type="ECO:0000256" key="2">
    <source>
        <dbReference type="ARBA" id="ARBA00022448"/>
    </source>
</evidence>
<organism evidence="11 12">
    <name type="scientific">Paraclostridium tenue</name>
    <dbReference type="NCBI Taxonomy" id="1737"/>
    <lineage>
        <taxon>Bacteria</taxon>
        <taxon>Bacillati</taxon>
        <taxon>Bacillota</taxon>
        <taxon>Clostridia</taxon>
        <taxon>Peptostreptococcales</taxon>
        <taxon>Peptostreptococcaceae</taxon>
        <taxon>Paraclostridium</taxon>
    </lineage>
</organism>
<dbReference type="NCBIfam" id="NF003715">
    <property type="entry name" value="PRK05326.1-2"/>
    <property type="match status" value="1"/>
</dbReference>
<keyword evidence="4" id="KW-1003">Cell membrane</keyword>
<feature type="transmembrane region" description="Helical" evidence="9">
    <location>
        <begin position="83"/>
        <end position="107"/>
    </location>
</feature>
<evidence type="ECO:0000256" key="4">
    <source>
        <dbReference type="ARBA" id="ARBA00022475"/>
    </source>
</evidence>
<evidence type="ECO:0000313" key="11">
    <source>
        <dbReference type="EMBL" id="GAA0863944.1"/>
    </source>
</evidence>
<sequence length="482" mass="52762">MISLMIMCALVLLICITSSKILYKFGVPILLIFIILGMLFGSDGIVGIYFDNYELTKKLCSIGLVFIMFYGGFGTSWEMAKPVAIPSILLSTLGVVITAGLTGIFCFKVFNTSLLEGLLIGSIVASTDAASVFAILRSQKLNLKGSIASILEVESGSNDPLAYMLTVIILGLIGNKGYNTIIPMLLNQVIVAILVSVLLSKLTIYLLRHIHFEIDGFYPIFIMGIAVLSYALSEYFGGNGYLAVYIAGLMIGNSKIPHKKSIFQFFDGISWIMQIMLFFILGLLAFPSKLPSVILKGVAISVFMIFVSRPIATFSILSWFKIPFKQQIFISWVGLRGAASIVFAIYALTYGVSIESDIFHIVFFVALFSVALQGTLLPFVAKKLDLIDDKSLVLKTFNDYREEIGTKLMEITIDNSSAIANKAIMDSNIPEDILIVMIKRKGEVLIPNGSTNILPKDVLVIAGDNFDELNNLLSNSSSSLNI</sequence>
<dbReference type="Pfam" id="PF00999">
    <property type="entry name" value="Na_H_Exchanger"/>
    <property type="match status" value="1"/>
</dbReference>
<evidence type="ECO:0000256" key="7">
    <source>
        <dbReference type="ARBA" id="ARBA00023065"/>
    </source>
</evidence>
<keyword evidence="8 9" id="KW-0472">Membrane</keyword>
<keyword evidence="5 9" id="KW-0812">Transmembrane</keyword>
<gene>
    <name evidence="11" type="ORF">GCM10008917_15490</name>
</gene>
<keyword evidence="7" id="KW-0406">Ion transport</keyword>
<evidence type="ECO:0000256" key="6">
    <source>
        <dbReference type="ARBA" id="ARBA00022989"/>
    </source>
</evidence>
<name>A0ABP3XE59_9FIRM</name>
<reference evidence="12" key="1">
    <citation type="journal article" date="2019" name="Int. J. Syst. Evol. Microbiol.">
        <title>The Global Catalogue of Microorganisms (GCM) 10K type strain sequencing project: providing services to taxonomists for standard genome sequencing and annotation.</title>
        <authorList>
            <consortium name="The Broad Institute Genomics Platform"/>
            <consortium name="The Broad Institute Genome Sequencing Center for Infectious Disease"/>
            <person name="Wu L."/>
            <person name="Ma J."/>
        </authorList>
    </citation>
    <scope>NUCLEOTIDE SEQUENCE [LARGE SCALE GENOMIC DNA]</scope>
    <source>
        <strain evidence="12">JCM 6486</strain>
    </source>
</reference>
<feature type="transmembrane region" description="Helical" evidence="9">
    <location>
        <begin position="114"/>
        <end position="136"/>
    </location>
</feature>
<dbReference type="Gene3D" id="3.30.70.1450">
    <property type="entry name" value="Regulator of K+ conductance, C-terminal domain"/>
    <property type="match status" value="1"/>
</dbReference>
<keyword evidence="12" id="KW-1185">Reference proteome</keyword>
<accession>A0ABP3XE59</accession>
<comment type="caution">
    <text evidence="11">The sequence shown here is derived from an EMBL/GenBank/DDBJ whole genome shotgun (WGS) entry which is preliminary data.</text>
</comment>
<evidence type="ECO:0000256" key="1">
    <source>
        <dbReference type="ARBA" id="ARBA00004651"/>
    </source>
</evidence>
<keyword evidence="3" id="KW-0050">Antiport</keyword>
<dbReference type="PANTHER" id="PTHR32507:SF7">
    <property type="entry name" value="K(+)_H(+) ANTIPORTER NHAP2"/>
    <property type="match status" value="1"/>
</dbReference>
<feature type="transmembrane region" description="Helical" evidence="9">
    <location>
        <begin position="161"/>
        <end position="178"/>
    </location>
</feature>
<dbReference type="InterPro" id="IPR006153">
    <property type="entry name" value="Cation/H_exchanger_TM"/>
</dbReference>
<dbReference type="SUPFAM" id="SSF116726">
    <property type="entry name" value="TrkA C-terminal domain-like"/>
    <property type="match status" value="1"/>
</dbReference>
<evidence type="ECO:0000256" key="3">
    <source>
        <dbReference type="ARBA" id="ARBA00022449"/>
    </source>
</evidence>
<protein>
    <submittedName>
        <fullName evidence="11">Potassium/proton antiporter</fullName>
    </submittedName>
</protein>
<dbReference type="Pfam" id="PF02080">
    <property type="entry name" value="TrkA_C"/>
    <property type="match status" value="1"/>
</dbReference>
<evidence type="ECO:0000313" key="12">
    <source>
        <dbReference type="Proteomes" id="UP001400965"/>
    </source>
</evidence>
<feature type="transmembrane region" description="Helical" evidence="9">
    <location>
        <begin position="218"/>
        <end position="244"/>
    </location>
</feature>
<dbReference type="NCBIfam" id="NF003716">
    <property type="entry name" value="PRK05326.1-3"/>
    <property type="match status" value="1"/>
</dbReference>
<feature type="domain" description="RCK C-terminal" evidence="10">
    <location>
        <begin position="395"/>
        <end position="478"/>
    </location>
</feature>
<evidence type="ECO:0000256" key="8">
    <source>
        <dbReference type="ARBA" id="ARBA00023136"/>
    </source>
</evidence>
<dbReference type="InterPro" id="IPR038770">
    <property type="entry name" value="Na+/solute_symporter_sf"/>
</dbReference>
<feature type="transmembrane region" description="Helical" evidence="9">
    <location>
        <begin position="59"/>
        <end position="77"/>
    </location>
</feature>
<feature type="transmembrane region" description="Helical" evidence="9">
    <location>
        <begin position="332"/>
        <end position="352"/>
    </location>
</feature>
<keyword evidence="6 9" id="KW-1133">Transmembrane helix</keyword>
<dbReference type="InterPro" id="IPR036721">
    <property type="entry name" value="RCK_C_sf"/>
</dbReference>
<evidence type="ECO:0000256" key="9">
    <source>
        <dbReference type="SAM" id="Phobius"/>
    </source>
</evidence>
<feature type="transmembrane region" description="Helical" evidence="9">
    <location>
        <begin position="358"/>
        <end position="381"/>
    </location>
</feature>
<feature type="transmembrane region" description="Helical" evidence="9">
    <location>
        <begin position="298"/>
        <end position="320"/>
    </location>
</feature>
<dbReference type="PANTHER" id="PTHR32507">
    <property type="entry name" value="NA(+)/H(+) ANTIPORTER 1"/>
    <property type="match status" value="1"/>
</dbReference>
<evidence type="ECO:0000256" key="5">
    <source>
        <dbReference type="ARBA" id="ARBA00022692"/>
    </source>
</evidence>
<dbReference type="PROSITE" id="PS51202">
    <property type="entry name" value="RCK_C"/>
    <property type="match status" value="1"/>
</dbReference>
<feature type="transmembrane region" description="Helical" evidence="9">
    <location>
        <begin position="265"/>
        <end position="286"/>
    </location>
</feature>
<comment type="subcellular location">
    <subcellularLocation>
        <location evidence="1">Cell membrane</location>
        <topology evidence="1">Multi-pass membrane protein</topology>
    </subcellularLocation>
</comment>
<dbReference type="EMBL" id="BAAACP010000008">
    <property type="protein sequence ID" value="GAA0863944.1"/>
    <property type="molecule type" value="Genomic_DNA"/>
</dbReference>
<dbReference type="RefSeq" id="WP_346044594.1">
    <property type="nucleotide sequence ID" value="NZ_BAAACP010000008.1"/>
</dbReference>
<dbReference type="Gene3D" id="1.20.1530.20">
    <property type="match status" value="1"/>
</dbReference>
<dbReference type="Proteomes" id="UP001400965">
    <property type="component" value="Unassembled WGS sequence"/>
</dbReference>